<reference evidence="6 7" key="1">
    <citation type="submission" date="2018-10" db="EMBL/GenBank/DDBJ databases">
        <title>Improved assembly of the deer mouse Peromyscus maniculatus genome.</title>
        <authorList>
            <person name="Lassance J.-M."/>
            <person name="Hoekstra H.E."/>
        </authorList>
    </citation>
    <scope>NUCLEOTIDE SEQUENCE [LARGE SCALE GENOMIC DNA]</scope>
</reference>
<feature type="transmembrane region" description="Helical" evidence="5">
    <location>
        <begin position="131"/>
        <end position="149"/>
    </location>
</feature>
<comment type="similarity">
    <text evidence="5">Belongs to the BI1 family.</text>
</comment>
<evidence type="ECO:0000256" key="4">
    <source>
        <dbReference type="ARBA" id="ARBA00023136"/>
    </source>
</evidence>
<feature type="transmembrane region" description="Helical" evidence="5">
    <location>
        <begin position="213"/>
        <end position="233"/>
    </location>
</feature>
<dbReference type="Ensembl" id="ENSPEMT00000021795.2">
    <property type="protein sequence ID" value="ENSPEMP00000017473.2"/>
    <property type="gene ID" value="ENSPEMG00000016377.2"/>
</dbReference>
<gene>
    <name evidence="6" type="primary">LOC102921683</name>
</gene>
<accession>A0A6J0ED62</accession>
<keyword evidence="3 5" id="KW-1133">Transmembrane helix</keyword>
<reference evidence="6" key="3">
    <citation type="submission" date="2025-09" db="UniProtKB">
        <authorList>
            <consortium name="Ensembl"/>
        </authorList>
    </citation>
    <scope>IDENTIFICATION</scope>
</reference>
<reference evidence="6" key="2">
    <citation type="submission" date="2025-08" db="UniProtKB">
        <authorList>
            <consortium name="Ensembl"/>
        </authorList>
    </citation>
    <scope>IDENTIFICATION</scope>
</reference>
<evidence type="ECO:0000256" key="5">
    <source>
        <dbReference type="RuleBase" id="RU004379"/>
    </source>
</evidence>
<dbReference type="CDD" id="cd10428">
    <property type="entry name" value="LFG_like"/>
    <property type="match status" value="1"/>
</dbReference>
<feature type="transmembrane region" description="Helical" evidence="5">
    <location>
        <begin position="239"/>
        <end position="258"/>
    </location>
</feature>
<dbReference type="PANTHER" id="PTHR23291:SF47">
    <property type="entry name" value="TRANSMEMBRANE BAX INHIBITOR MOTIF CONTAINING 7"/>
    <property type="match status" value="1"/>
</dbReference>
<dbReference type="GeneTree" id="ENSGT01050000244890"/>
<dbReference type="Pfam" id="PF01027">
    <property type="entry name" value="Bax1-I"/>
    <property type="match status" value="1"/>
</dbReference>
<dbReference type="GeneID" id="102921683"/>
<feature type="transmembrane region" description="Helical" evidence="5">
    <location>
        <begin position="278"/>
        <end position="301"/>
    </location>
</feature>
<feature type="transmembrane region" description="Helical" evidence="5">
    <location>
        <begin position="187"/>
        <end position="206"/>
    </location>
</feature>
<dbReference type="InterPro" id="IPR006214">
    <property type="entry name" value="Bax_inhibitor_1-related"/>
</dbReference>
<dbReference type="GO" id="GO:0016020">
    <property type="term" value="C:membrane"/>
    <property type="evidence" value="ECO:0007669"/>
    <property type="project" value="UniProtKB-SubCell"/>
</dbReference>
<sequence>MKIDLEVSEPINFSSGDHQHLVQKAAIKSGHSKGDQPFTYSSRNTPQEAIKYPRSKQRDAANTYAVQISDDVISEETITGPPGPFQDMSVRKGFILKVFVVLSVQLLVTATIIGVFVFSKPLRKWVISVPWFIYALLPACFVVIIVLACCRDVRRQVPMNYILLALFTLLEGLLLGSMSVFYKAEEILWAAGATTIVTLALTLFALQTKWDFTLLNGVLFVCLCVLFVYGIIALVIRSYWLHLVYAALGTLLFSMYLVMDVQMMVGGRYHYEVDPEEYIFAALNIYVDIISLFIFILDLIAR</sequence>
<keyword evidence="4 5" id="KW-0472">Membrane</keyword>
<evidence type="ECO:0000256" key="2">
    <source>
        <dbReference type="ARBA" id="ARBA00022692"/>
    </source>
</evidence>
<keyword evidence="7" id="KW-1185">Reference proteome</keyword>
<dbReference type="PANTHER" id="PTHR23291">
    <property type="entry name" value="BAX INHIBITOR-RELATED"/>
    <property type="match status" value="1"/>
</dbReference>
<protein>
    <submittedName>
        <fullName evidence="6">Transmembrane BAX inhibitor motif containing 7</fullName>
    </submittedName>
</protein>
<dbReference type="Proteomes" id="UP000694547">
    <property type="component" value="Chromosome 3"/>
</dbReference>
<evidence type="ECO:0000256" key="1">
    <source>
        <dbReference type="ARBA" id="ARBA00004141"/>
    </source>
</evidence>
<dbReference type="RefSeq" id="XP_042128697.1">
    <property type="nucleotide sequence ID" value="XM_042272763.2"/>
</dbReference>
<comment type="subcellular location">
    <subcellularLocation>
        <location evidence="1">Membrane</location>
        <topology evidence="1">Multi-pass membrane protein</topology>
    </subcellularLocation>
</comment>
<evidence type="ECO:0000313" key="7">
    <source>
        <dbReference type="Proteomes" id="UP000694547"/>
    </source>
</evidence>
<feature type="transmembrane region" description="Helical" evidence="5">
    <location>
        <begin position="161"/>
        <end position="181"/>
    </location>
</feature>
<name>A0A6J0ED62_PERMB</name>
<feature type="transmembrane region" description="Helical" evidence="5">
    <location>
        <begin position="94"/>
        <end position="119"/>
    </location>
</feature>
<organism evidence="6 7">
    <name type="scientific">Peromyscus maniculatus bairdii</name>
    <name type="common">Prairie deer mouse</name>
    <dbReference type="NCBI Taxonomy" id="230844"/>
    <lineage>
        <taxon>Eukaryota</taxon>
        <taxon>Metazoa</taxon>
        <taxon>Chordata</taxon>
        <taxon>Craniata</taxon>
        <taxon>Vertebrata</taxon>
        <taxon>Euteleostomi</taxon>
        <taxon>Mammalia</taxon>
        <taxon>Eutheria</taxon>
        <taxon>Euarchontoglires</taxon>
        <taxon>Glires</taxon>
        <taxon>Rodentia</taxon>
        <taxon>Myomorpha</taxon>
        <taxon>Muroidea</taxon>
        <taxon>Cricetidae</taxon>
        <taxon>Neotominae</taxon>
        <taxon>Peromyscus</taxon>
    </lineage>
</organism>
<evidence type="ECO:0000256" key="3">
    <source>
        <dbReference type="ARBA" id="ARBA00022989"/>
    </source>
</evidence>
<evidence type="ECO:0000313" key="6">
    <source>
        <dbReference type="Ensembl" id="ENSPEMP00000017473.2"/>
    </source>
</evidence>
<dbReference type="AlphaFoldDB" id="A0A6J0ED62"/>
<proteinExistence type="inferred from homology"/>
<keyword evidence="2 5" id="KW-0812">Transmembrane</keyword>